<dbReference type="EMBL" id="PDEA01000001">
    <property type="protein sequence ID" value="PEH89991.1"/>
    <property type="molecule type" value="Genomic_DNA"/>
</dbReference>
<dbReference type="InterPro" id="IPR034660">
    <property type="entry name" value="DinB/YfiT-like"/>
</dbReference>
<dbReference type="GeneID" id="80802233"/>
<dbReference type="RefSeq" id="WP_066533490.1">
    <property type="nucleotide sequence ID" value="NZ_PDEA01000001.1"/>
</dbReference>
<dbReference type="Pfam" id="PF08020">
    <property type="entry name" value="DUF1706"/>
    <property type="match status" value="1"/>
</dbReference>
<reference evidence="2" key="1">
    <citation type="submission" date="2017-09" db="EMBL/GenBank/DDBJ databases">
        <title>FDA dAtabase for Regulatory Grade micrObial Sequences (FDA-ARGOS): Supporting development and validation of Infectious Disease Dx tests.</title>
        <authorList>
            <person name="Minogue T."/>
            <person name="Wolcott M."/>
            <person name="Wasieloski L."/>
            <person name="Aguilar W."/>
            <person name="Moore D."/>
            <person name="Tallon L."/>
            <person name="Sadzewicz L."/>
            <person name="Ott S."/>
            <person name="Zhao X."/>
            <person name="Nagaraj S."/>
            <person name="Vavikolanu K."/>
            <person name="Aluvathingal J."/>
            <person name="Nadendla S."/>
            <person name="Sichtig H."/>
        </authorList>
    </citation>
    <scope>NUCLEOTIDE SEQUENCE [LARGE SCALE GENOMIC DNA]</scope>
    <source>
        <strain evidence="2">FDAARGOS_394</strain>
    </source>
</reference>
<evidence type="ECO:0000313" key="1">
    <source>
        <dbReference type="EMBL" id="PEH89991.1"/>
    </source>
</evidence>
<dbReference type="PANTHER" id="PTHR40658:SF3">
    <property type="entry name" value="CLBS_DFSB FAMILY FOUR-HELIX BUNDLE PROTEIN"/>
    <property type="match status" value="1"/>
</dbReference>
<name>A0A2A7UXT6_COMTR</name>
<keyword evidence="2" id="KW-1185">Reference proteome</keyword>
<gene>
    <name evidence="1" type="ORF">CRM82_16580</name>
</gene>
<accession>A0A2A7UXT6</accession>
<dbReference type="PIRSF" id="PIRSF031551">
    <property type="entry name" value="DUF1706"/>
    <property type="match status" value="1"/>
</dbReference>
<dbReference type="OrthoDB" id="5347938at2"/>
<protein>
    <submittedName>
        <fullName evidence="1">ClbS/DfsB family four-helix bundle protein</fullName>
    </submittedName>
</protein>
<proteinExistence type="predicted"/>
<dbReference type="Proteomes" id="UP000220246">
    <property type="component" value="Unassembled WGS sequence"/>
</dbReference>
<dbReference type="InterPro" id="IPR012550">
    <property type="entry name" value="DUF1706"/>
</dbReference>
<comment type="caution">
    <text evidence="1">The sequence shown here is derived from an EMBL/GenBank/DDBJ whole genome shotgun (WGS) entry which is preliminary data.</text>
</comment>
<dbReference type="Gene3D" id="1.20.120.450">
    <property type="entry name" value="dinb family like domain"/>
    <property type="match status" value="1"/>
</dbReference>
<sequence>MGVPQNKQELLEAIRTTHARLWADLCTIPDARAHEATMEGHAQGTCMSPADLVAYLVGWNLLVLKWCDRKAQGESVDFPETGYQWNELGLLAQKFYADHAHQDYPALQQQLAQVHARIVALVEACSDAQLYGAPWYGKYTLGRMIQFNTSSPNANARVRIRKWKKLHQLA</sequence>
<dbReference type="SUPFAM" id="SSF109854">
    <property type="entry name" value="DinB/YfiT-like putative metalloenzymes"/>
    <property type="match status" value="1"/>
</dbReference>
<organism evidence="1 2">
    <name type="scientific">Comamonas terrigena</name>
    <dbReference type="NCBI Taxonomy" id="32013"/>
    <lineage>
        <taxon>Bacteria</taxon>
        <taxon>Pseudomonadati</taxon>
        <taxon>Pseudomonadota</taxon>
        <taxon>Betaproteobacteria</taxon>
        <taxon>Burkholderiales</taxon>
        <taxon>Comamonadaceae</taxon>
        <taxon>Comamonas</taxon>
    </lineage>
</organism>
<dbReference type="AlphaFoldDB" id="A0A2A7UXT6"/>
<dbReference type="PANTHER" id="PTHR40658">
    <property type="match status" value="1"/>
</dbReference>
<evidence type="ECO:0000313" key="2">
    <source>
        <dbReference type="Proteomes" id="UP000220246"/>
    </source>
</evidence>